<dbReference type="Proteomes" id="UP001066276">
    <property type="component" value="Chromosome 1_2"/>
</dbReference>
<sequence>MFSGRSCGSLSRLYLHGCEMSVDWGRGHGAEHGARLTAQLRRGDINRSLDALERAVLHLKKCATASACGRGCGGAVSTPVLTPGGLSAARGWREPAALLVIGARTHQTGRFPILRLRRRVAGADGTTWARPRCQPPADSGGPALTGTHEPAAGLRLRSWVRPRAAPGAGRGRKTTLTKRYKPEQPGKAPTGDGPASLSGGGA</sequence>
<evidence type="ECO:0000313" key="3">
    <source>
        <dbReference type="Proteomes" id="UP001066276"/>
    </source>
</evidence>
<feature type="compositionally biased region" description="Basic residues" evidence="1">
    <location>
        <begin position="170"/>
        <end position="179"/>
    </location>
</feature>
<accession>A0AAV7WEY9</accession>
<gene>
    <name evidence="2" type="ORF">NDU88_006780</name>
</gene>
<evidence type="ECO:0000256" key="1">
    <source>
        <dbReference type="SAM" id="MobiDB-lite"/>
    </source>
</evidence>
<reference evidence="2" key="1">
    <citation type="journal article" date="2022" name="bioRxiv">
        <title>Sequencing and chromosome-scale assembly of the giantPleurodeles waltlgenome.</title>
        <authorList>
            <person name="Brown T."/>
            <person name="Elewa A."/>
            <person name="Iarovenko S."/>
            <person name="Subramanian E."/>
            <person name="Araus A.J."/>
            <person name="Petzold A."/>
            <person name="Susuki M."/>
            <person name="Suzuki K.-i.T."/>
            <person name="Hayashi T."/>
            <person name="Toyoda A."/>
            <person name="Oliveira C."/>
            <person name="Osipova E."/>
            <person name="Leigh N.D."/>
            <person name="Simon A."/>
            <person name="Yun M.H."/>
        </authorList>
    </citation>
    <scope>NUCLEOTIDE SEQUENCE</scope>
    <source>
        <strain evidence="2">20211129_DDA</strain>
        <tissue evidence="2">Liver</tissue>
    </source>
</reference>
<name>A0AAV7WEY9_PLEWA</name>
<organism evidence="2 3">
    <name type="scientific">Pleurodeles waltl</name>
    <name type="common">Iberian ribbed newt</name>
    <dbReference type="NCBI Taxonomy" id="8319"/>
    <lineage>
        <taxon>Eukaryota</taxon>
        <taxon>Metazoa</taxon>
        <taxon>Chordata</taxon>
        <taxon>Craniata</taxon>
        <taxon>Vertebrata</taxon>
        <taxon>Euteleostomi</taxon>
        <taxon>Amphibia</taxon>
        <taxon>Batrachia</taxon>
        <taxon>Caudata</taxon>
        <taxon>Salamandroidea</taxon>
        <taxon>Salamandridae</taxon>
        <taxon>Pleurodelinae</taxon>
        <taxon>Pleurodeles</taxon>
    </lineage>
</organism>
<feature type="region of interest" description="Disordered" evidence="1">
    <location>
        <begin position="126"/>
        <end position="202"/>
    </location>
</feature>
<evidence type="ECO:0000313" key="2">
    <source>
        <dbReference type="EMBL" id="KAJ1211420.1"/>
    </source>
</evidence>
<proteinExistence type="predicted"/>
<comment type="caution">
    <text evidence="2">The sequence shown here is derived from an EMBL/GenBank/DDBJ whole genome shotgun (WGS) entry which is preliminary data.</text>
</comment>
<dbReference type="EMBL" id="JANPWB010000002">
    <property type="protein sequence ID" value="KAJ1211420.1"/>
    <property type="molecule type" value="Genomic_DNA"/>
</dbReference>
<protein>
    <submittedName>
        <fullName evidence="2">Uncharacterized protein</fullName>
    </submittedName>
</protein>
<dbReference type="AlphaFoldDB" id="A0AAV7WEY9"/>
<keyword evidence="3" id="KW-1185">Reference proteome</keyword>